<sequence length="123" mass="13813">MRLADRTPRATTDDEDLSIVAAAADAPRALLQELRQILQLRHSRSTWPPQSLDLQIIENVWGSLKISLVRHPLHGLPADRLWSTIVSDWDAPRVKTSLIEPLCASLPFRMSAFIAAAGDMMRY</sequence>
<evidence type="ECO:0000313" key="2">
    <source>
        <dbReference type="Proteomes" id="UP000821837"/>
    </source>
</evidence>
<dbReference type="InterPro" id="IPR036397">
    <property type="entry name" value="RNaseH_sf"/>
</dbReference>
<name>A0A9D4Q1B7_RHISA</name>
<dbReference type="Proteomes" id="UP000821837">
    <property type="component" value="Chromosome 3"/>
</dbReference>
<dbReference type="Gene3D" id="3.30.420.10">
    <property type="entry name" value="Ribonuclease H-like superfamily/Ribonuclease H"/>
    <property type="match status" value="1"/>
</dbReference>
<organism evidence="1 2">
    <name type="scientific">Rhipicephalus sanguineus</name>
    <name type="common">Brown dog tick</name>
    <name type="synonym">Ixodes sanguineus</name>
    <dbReference type="NCBI Taxonomy" id="34632"/>
    <lineage>
        <taxon>Eukaryota</taxon>
        <taxon>Metazoa</taxon>
        <taxon>Ecdysozoa</taxon>
        <taxon>Arthropoda</taxon>
        <taxon>Chelicerata</taxon>
        <taxon>Arachnida</taxon>
        <taxon>Acari</taxon>
        <taxon>Parasitiformes</taxon>
        <taxon>Ixodida</taxon>
        <taxon>Ixodoidea</taxon>
        <taxon>Ixodidae</taxon>
        <taxon>Rhipicephalinae</taxon>
        <taxon>Rhipicephalus</taxon>
        <taxon>Rhipicephalus</taxon>
    </lineage>
</organism>
<dbReference type="GO" id="GO:0003676">
    <property type="term" value="F:nucleic acid binding"/>
    <property type="evidence" value="ECO:0007669"/>
    <property type="project" value="InterPro"/>
</dbReference>
<keyword evidence="2" id="KW-1185">Reference proteome</keyword>
<reference evidence="1" key="1">
    <citation type="journal article" date="2020" name="Cell">
        <title>Large-Scale Comparative Analyses of Tick Genomes Elucidate Their Genetic Diversity and Vector Capacities.</title>
        <authorList>
            <consortium name="Tick Genome and Microbiome Consortium (TIGMIC)"/>
            <person name="Jia N."/>
            <person name="Wang J."/>
            <person name="Shi W."/>
            <person name="Du L."/>
            <person name="Sun Y."/>
            <person name="Zhan W."/>
            <person name="Jiang J.F."/>
            <person name="Wang Q."/>
            <person name="Zhang B."/>
            <person name="Ji P."/>
            <person name="Bell-Sakyi L."/>
            <person name="Cui X.M."/>
            <person name="Yuan T.T."/>
            <person name="Jiang B.G."/>
            <person name="Yang W.F."/>
            <person name="Lam T.T."/>
            <person name="Chang Q.C."/>
            <person name="Ding S.J."/>
            <person name="Wang X.J."/>
            <person name="Zhu J.G."/>
            <person name="Ruan X.D."/>
            <person name="Zhao L."/>
            <person name="Wei J.T."/>
            <person name="Ye R.Z."/>
            <person name="Que T.C."/>
            <person name="Du C.H."/>
            <person name="Zhou Y.H."/>
            <person name="Cheng J.X."/>
            <person name="Dai P.F."/>
            <person name="Guo W.B."/>
            <person name="Han X.H."/>
            <person name="Huang E.J."/>
            <person name="Li L.F."/>
            <person name="Wei W."/>
            <person name="Gao Y.C."/>
            <person name="Liu J.Z."/>
            <person name="Shao H.Z."/>
            <person name="Wang X."/>
            <person name="Wang C.C."/>
            <person name="Yang T.C."/>
            <person name="Huo Q.B."/>
            <person name="Li W."/>
            <person name="Chen H.Y."/>
            <person name="Chen S.E."/>
            <person name="Zhou L.G."/>
            <person name="Ni X.B."/>
            <person name="Tian J.H."/>
            <person name="Sheng Y."/>
            <person name="Liu T."/>
            <person name="Pan Y.S."/>
            <person name="Xia L.Y."/>
            <person name="Li J."/>
            <person name="Zhao F."/>
            <person name="Cao W.C."/>
        </authorList>
    </citation>
    <scope>NUCLEOTIDE SEQUENCE</scope>
    <source>
        <strain evidence="1">Rsan-2018</strain>
    </source>
</reference>
<reference evidence="1" key="2">
    <citation type="submission" date="2021-09" db="EMBL/GenBank/DDBJ databases">
        <authorList>
            <person name="Jia N."/>
            <person name="Wang J."/>
            <person name="Shi W."/>
            <person name="Du L."/>
            <person name="Sun Y."/>
            <person name="Zhan W."/>
            <person name="Jiang J."/>
            <person name="Wang Q."/>
            <person name="Zhang B."/>
            <person name="Ji P."/>
            <person name="Sakyi L.B."/>
            <person name="Cui X."/>
            <person name="Yuan T."/>
            <person name="Jiang B."/>
            <person name="Yang W."/>
            <person name="Lam T.T.-Y."/>
            <person name="Chang Q."/>
            <person name="Ding S."/>
            <person name="Wang X."/>
            <person name="Zhu J."/>
            <person name="Ruan X."/>
            <person name="Zhao L."/>
            <person name="Wei J."/>
            <person name="Que T."/>
            <person name="Du C."/>
            <person name="Cheng J."/>
            <person name="Dai P."/>
            <person name="Han X."/>
            <person name="Huang E."/>
            <person name="Gao Y."/>
            <person name="Liu J."/>
            <person name="Shao H."/>
            <person name="Ye R."/>
            <person name="Li L."/>
            <person name="Wei W."/>
            <person name="Wang X."/>
            <person name="Wang C."/>
            <person name="Huo Q."/>
            <person name="Li W."/>
            <person name="Guo W."/>
            <person name="Chen H."/>
            <person name="Chen S."/>
            <person name="Zhou L."/>
            <person name="Zhou L."/>
            <person name="Ni X."/>
            <person name="Tian J."/>
            <person name="Zhou Y."/>
            <person name="Sheng Y."/>
            <person name="Liu T."/>
            <person name="Pan Y."/>
            <person name="Xia L."/>
            <person name="Li J."/>
            <person name="Zhao F."/>
            <person name="Cao W."/>
        </authorList>
    </citation>
    <scope>NUCLEOTIDE SEQUENCE</scope>
    <source>
        <strain evidence="1">Rsan-2018</strain>
        <tissue evidence="1">Larvae</tissue>
    </source>
</reference>
<protein>
    <submittedName>
        <fullName evidence="1">Uncharacterized protein</fullName>
    </submittedName>
</protein>
<comment type="caution">
    <text evidence="1">The sequence shown here is derived from an EMBL/GenBank/DDBJ whole genome shotgun (WGS) entry which is preliminary data.</text>
</comment>
<dbReference type="EMBL" id="JABSTV010001249">
    <property type="protein sequence ID" value="KAH7962574.1"/>
    <property type="molecule type" value="Genomic_DNA"/>
</dbReference>
<accession>A0A9D4Q1B7</accession>
<proteinExistence type="predicted"/>
<gene>
    <name evidence="1" type="ORF">HPB52_016956</name>
</gene>
<evidence type="ECO:0000313" key="1">
    <source>
        <dbReference type="EMBL" id="KAH7962574.1"/>
    </source>
</evidence>
<dbReference type="AlphaFoldDB" id="A0A9D4Q1B7"/>